<feature type="domain" description="Signal transduction histidine kinase internal region" evidence="2">
    <location>
        <begin position="152"/>
        <end position="229"/>
    </location>
</feature>
<evidence type="ECO:0000313" key="3">
    <source>
        <dbReference type="EMBL" id="MBG9376229.1"/>
    </source>
</evidence>
<keyword evidence="1" id="KW-0472">Membrane</keyword>
<accession>A0A931GXP1</accession>
<dbReference type="PANTHER" id="PTHR34220">
    <property type="entry name" value="SENSOR HISTIDINE KINASE YPDA"/>
    <property type="match status" value="1"/>
</dbReference>
<keyword evidence="1" id="KW-1133">Transmembrane helix</keyword>
<feature type="transmembrane region" description="Helical" evidence="1">
    <location>
        <begin position="42"/>
        <end position="61"/>
    </location>
</feature>
<dbReference type="Pfam" id="PF06580">
    <property type="entry name" value="His_kinase"/>
    <property type="match status" value="1"/>
</dbReference>
<keyword evidence="4" id="KW-1185">Reference proteome</keyword>
<gene>
    <name evidence="3" type="ORF">I5907_08280</name>
</gene>
<keyword evidence="1" id="KW-0812">Transmembrane</keyword>
<keyword evidence="3" id="KW-0418">Kinase</keyword>
<dbReference type="InterPro" id="IPR050640">
    <property type="entry name" value="Bact_2-comp_sensor_kinase"/>
</dbReference>
<feature type="transmembrane region" description="Helical" evidence="1">
    <location>
        <begin position="113"/>
        <end position="131"/>
    </location>
</feature>
<dbReference type="AlphaFoldDB" id="A0A931GXP1"/>
<protein>
    <submittedName>
        <fullName evidence="3">Histidine kinase</fullName>
    </submittedName>
</protein>
<organism evidence="3 4">
    <name type="scientific">Panacibacter microcysteis</name>
    <dbReference type="NCBI Taxonomy" id="2793269"/>
    <lineage>
        <taxon>Bacteria</taxon>
        <taxon>Pseudomonadati</taxon>
        <taxon>Bacteroidota</taxon>
        <taxon>Chitinophagia</taxon>
        <taxon>Chitinophagales</taxon>
        <taxon>Chitinophagaceae</taxon>
        <taxon>Panacibacter</taxon>
    </lineage>
</organism>
<name>A0A931GXP1_9BACT</name>
<dbReference type="GO" id="GO:0000155">
    <property type="term" value="F:phosphorelay sensor kinase activity"/>
    <property type="evidence" value="ECO:0007669"/>
    <property type="project" value="InterPro"/>
</dbReference>
<feature type="transmembrane region" description="Helical" evidence="1">
    <location>
        <begin position="12"/>
        <end position="30"/>
    </location>
</feature>
<sequence length="340" mass="40033">MKLFFKYKLDHVLFWFVTILFHCFLKSFTWTKAGPFHFVLEIILRNGLLAAVCYFNMLYLFPRFFKKGSYSFYIFSLMLCLVVYTALKNLHDTWLNGYVIGDVAKRNFFLNSYYNFSTALFYVAFTLALELSKRWYNQQQLLQKIQVEKLNTELQYLKAQMNPHFLFNSLNSIHFQIDKANTTARESLQKFSAMLRYQLYECNADTVPIEKEINYLQHYVDMQRLRKDNHYQINFNASATTGNFSIAPLLLLPFIENAFKYLSAHTDKPNYINIHINKTGNMFSFNIVNTKDATAPVYEEGGIGLKNVERRLELLYNGNHELYIDDNAETFSVQLNITLP</sequence>
<dbReference type="InterPro" id="IPR010559">
    <property type="entry name" value="Sig_transdc_His_kin_internal"/>
</dbReference>
<dbReference type="GO" id="GO:0016020">
    <property type="term" value="C:membrane"/>
    <property type="evidence" value="ECO:0007669"/>
    <property type="project" value="InterPro"/>
</dbReference>
<dbReference type="RefSeq" id="WP_196990246.1">
    <property type="nucleotide sequence ID" value="NZ_JADWYR010000001.1"/>
</dbReference>
<proteinExistence type="predicted"/>
<evidence type="ECO:0000259" key="2">
    <source>
        <dbReference type="Pfam" id="PF06580"/>
    </source>
</evidence>
<reference evidence="3" key="1">
    <citation type="submission" date="2020-11" db="EMBL/GenBank/DDBJ databases">
        <title>Bacterial whole genome sequence for Panacibacter sp. DH6.</title>
        <authorList>
            <person name="Le V."/>
            <person name="Ko S."/>
            <person name="Ahn C.-Y."/>
            <person name="Oh H.-M."/>
        </authorList>
    </citation>
    <scope>NUCLEOTIDE SEQUENCE</scope>
    <source>
        <strain evidence="3">DH6</strain>
    </source>
</reference>
<keyword evidence="3" id="KW-0808">Transferase</keyword>
<dbReference type="Proteomes" id="UP000628448">
    <property type="component" value="Unassembled WGS sequence"/>
</dbReference>
<comment type="caution">
    <text evidence="3">The sequence shown here is derived from an EMBL/GenBank/DDBJ whole genome shotgun (WGS) entry which is preliminary data.</text>
</comment>
<feature type="transmembrane region" description="Helical" evidence="1">
    <location>
        <begin position="70"/>
        <end position="87"/>
    </location>
</feature>
<evidence type="ECO:0000313" key="4">
    <source>
        <dbReference type="Proteomes" id="UP000628448"/>
    </source>
</evidence>
<evidence type="ECO:0000256" key="1">
    <source>
        <dbReference type="SAM" id="Phobius"/>
    </source>
</evidence>
<dbReference type="PANTHER" id="PTHR34220:SF7">
    <property type="entry name" value="SENSOR HISTIDINE KINASE YPDA"/>
    <property type="match status" value="1"/>
</dbReference>
<dbReference type="EMBL" id="JADWYR010000001">
    <property type="protein sequence ID" value="MBG9376229.1"/>
    <property type="molecule type" value="Genomic_DNA"/>
</dbReference>